<feature type="domain" description="Glycoside hydrolase family 42 N-terminal" evidence="8">
    <location>
        <begin position="2"/>
        <end position="368"/>
    </location>
</feature>
<dbReference type="PANTHER" id="PTHR36447">
    <property type="entry name" value="BETA-GALACTOSIDASE GANA"/>
    <property type="match status" value="1"/>
</dbReference>
<dbReference type="InterPro" id="IPR017853">
    <property type="entry name" value="GH"/>
</dbReference>
<dbReference type="AlphaFoldDB" id="A0A2W2C5Z3"/>
<dbReference type="EMBL" id="POTW01000023">
    <property type="protein sequence ID" value="PZF83659.1"/>
    <property type="molecule type" value="Genomic_DNA"/>
</dbReference>
<dbReference type="InterPro" id="IPR013738">
    <property type="entry name" value="Beta_galactosidase_Trimer"/>
</dbReference>
<dbReference type="SUPFAM" id="SSF52317">
    <property type="entry name" value="Class I glutamine amidotransferase-like"/>
    <property type="match status" value="1"/>
</dbReference>
<comment type="similarity">
    <text evidence="2">Belongs to the glycosyl hydrolase 42 family.</text>
</comment>
<proteinExistence type="inferred from homology"/>
<evidence type="ECO:0000313" key="12">
    <source>
        <dbReference type="Proteomes" id="UP000248764"/>
    </source>
</evidence>
<evidence type="ECO:0000256" key="1">
    <source>
        <dbReference type="ARBA" id="ARBA00001412"/>
    </source>
</evidence>
<protein>
    <recommendedName>
        <fullName evidence="3">beta-galactosidase</fullName>
        <ecNumber evidence="3">3.2.1.23</ecNumber>
    </recommendedName>
</protein>
<dbReference type="CDD" id="cd03143">
    <property type="entry name" value="A4_beta-galactosidase_middle_domain"/>
    <property type="match status" value="1"/>
</dbReference>
<dbReference type="GO" id="GO:0004565">
    <property type="term" value="F:beta-galactosidase activity"/>
    <property type="evidence" value="ECO:0007669"/>
    <property type="project" value="UniProtKB-EC"/>
</dbReference>
<organism evidence="11 12">
    <name type="scientific">Jiangella anatolica</name>
    <dbReference type="NCBI Taxonomy" id="2670374"/>
    <lineage>
        <taxon>Bacteria</taxon>
        <taxon>Bacillati</taxon>
        <taxon>Actinomycetota</taxon>
        <taxon>Actinomycetes</taxon>
        <taxon>Jiangellales</taxon>
        <taxon>Jiangellaceae</taxon>
        <taxon>Jiangella</taxon>
    </lineage>
</organism>
<dbReference type="GO" id="GO:0009341">
    <property type="term" value="C:beta-galactosidase complex"/>
    <property type="evidence" value="ECO:0007669"/>
    <property type="project" value="InterPro"/>
</dbReference>
<dbReference type="GO" id="GO:0046872">
    <property type="term" value="F:metal ion binding"/>
    <property type="evidence" value="ECO:0007669"/>
    <property type="project" value="UniProtKB-KW"/>
</dbReference>
<evidence type="ECO:0000256" key="3">
    <source>
        <dbReference type="ARBA" id="ARBA00012756"/>
    </source>
</evidence>
<dbReference type="InterPro" id="IPR013529">
    <property type="entry name" value="Glyco_hydro_42_N"/>
</dbReference>
<gene>
    <name evidence="11" type="ORF">C1I92_11980</name>
</gene>
<dbReference type="PANTHER" id="PTHR36447:SF2">
    <property type="entry name" value="BETA-GALACTOSIDASE YESZ"/>
    <property type="match status" value="1"/>
</dbReference>
<name>A0A2W2C5Z3_9ACTN</name>
<sequence>MDTDFGLMRDAGFSLIRVGESVWSTWEPRDGEFELEWLAPVLDAAHAHDIAVVLGTPTYAVPSWLMVKHPEIAAESRTGVRVPWGARQETDTSHPVFRRYAERIIRAVVARYAGHPAVVGFQVDNEPGNVLPHNEHVFAGFKAWLLTRYKDVGAINDAWNLTHWAHRLDDIDELWRPDGNHVPQYDLAWRRYQAELTTDYIGWQTALVKEYASPDQAVFTCIDVARPAVDDRALGQVIDIVAANQYHATQDELGPGADGGHEFPPSGSWAPFFVADRTAAIRPGERFMVTETNATSVGFPWFNHPAYDGQWRQVAWAMIARGARAIEYWHWHTMHGSWESYWGGILPHSFRPGRVYEQVAQLGREIRTAGGAVEGIVPDAGVALVYSMPTRWAFEFHPPLQDPAADPRKQGGPDRAAYERIVYRWYGGLSRAGHQIRLLHADDLGAGLPPVVVAPALYLATDEQRETLREYAAGGGHLVLGTRSLYADEIGRPRLDRQPAGLADAAGAWYDEFSNLLAPIPVTGELTGRATGLIEGLTADGADVVAGYDHPHFGRWAAVTTREYGAGRVTYVGTIPDLELATALGGWLAPANPWPVGGAVTAHGATNGAGERLWFVHNFGFEPHTVVAPMPVADVLTGAPVDRLELGPWDVRIVRETTP</sequence>
<keyword evidence="5" id="KW-0378">Hydrolase</keyword>
<evidence type="ECO:0000256" key="7">
    <source>
        <dbReference type="ARBA" id="ARBA00023295"/>
    </source>
</evidence>
<dbReference type="Pfam" id="PF08532">
    <property type="entry name" value="Glyco_hydro_42M"/>
    <property type="match status" value="1"/>
</dbReference>
<evidence type="ECO:0000259" key="10">
    <source>
        <dbReference type="Pfam" id="PF08533"/>
    </source>
</evidence>
<evidence type="ECO:0000259" key="8">
    <source>
        <dbReference type="Pfam" id="PF02449"/>
    </source>
</evidence>
<keyword evidence="12" id="KW-1185">Reference proteome</keyword>
<dbReference type="Gene3D" id="3.20.20.80">
    <property type="entry name" value="Glycosidases"/>
    <property type="match status" value="1"/>
</dbReference>
<dbReference type="Proteomes" id="UP000248764">
    <property type="component" value="Unassembled WGS sequence"/>
</dbReference>
<keyword evidence="4" id="KW-0479">Metal-binding</keyword>
<dbReference type="SUPFAM" id="SSF51445">
    <property type="entry name" value="(Trans)glycosidases"/>
    <property type="match status" value="1"/>
</dbReference>
<dbReference type="InterPro" id="IPR013739">
    <property type="entry name" value="Beta_galactosidase_C"/>
</dbReference>
<comment type="caution">
    <text evidence="11">The sequence shown here is derived from an EMBL/GenBank/DDBJ whole genome shotgun (WGS) entry which is preliminary data.</text>
</comment>
<dbReference type="GO" id="GO:0006012">
    <property type="term" value="P:galactose metabolic process"/>
    <property type="evidence" value="ECO:0007669"/>
    <property type="project" value="InterPro"/>
</dbReference>
<evidence type="ECO:0000256" key="5">
    <source>
        <dbReference type="ARBA" id="ARBA00022801"/>
    </source>
</evidence>
<dbReference type="EC" id="3.2.1.23" evidence="3"/>
<dbReference type="Pfam" id="PF02449">
    <property type="entry name" value="Glyco_hydro_42"/>
    <property type="match status" value="1"/>
</dbReference>
<comment type="catalytic activity">
    <reaction evidence="1">
        <text>Hydrolysis of terminal non-reducing beta-D-galactose residues in beta-D-galactosides.</text>
        <dbReference type="EC" id="3.2.1.23"/>
    </reaction>
</comment>
<evidence type="ECO:0000313" key="11">
    <source>
        <dbReference type="EMBL" id="PZF83659.1"/>
    </source>
</evidence>
<dbReference type="Gene3D" id="3.40.50.880">
    <property type="match status" value="1"/>
</dbReference>
<evidence type="ECO:0000259" key="9">
    <source>
        <dbReference type="Pfam" id="PF08532"/>
    </source>
</evidence>
<dbReference type="InterPro" id="IPR003476">
    <property type="entry name" value="Glyco_hydro_42"/>
</dbReference>
<dbReference type="InterPro" id="IPR029062">
    <property type="entry name" value="Class_I_gatase-like"/>
</dbReference>
<accession>A0A2W2C5Z3</accession>
<feature type="domain" description="Beta-galactosidase C-terminal" evidence="10">
    <location>
        <begin position="609"/>
        <end position="656"/>
    </location>
</feature>
<keyword evidence="6" id="KW-0862">Zinc</keyword>
<evidence type="ECO:0000256" key="4">
    <source>
        <dbReference type="ARBA" id="ARBA00022723"/>
    </source>
</evidence>
<keyword evidence="7" id="KW-0326">Glycosidase</keyword>
<dbReference type="InterPro" id="IPR013780">
    <property type="entry name" value="Glyco_hydro_b"/>
</dbReference>
<feature type="domain" description="Beta-galactosidase trimerisation" evidence="9">
    <location>
        <begin position="380"/>
        <end position="584"/>
    </location>
</feature>
<dbReference type="Pfam" id="PF08533">
    <property type="entry name" value="Glyco_hydro_42C"/>
    <property type="match status" value="1"/>
</dbReference>
<reference evidence="11 12" key="1">
    <citation type="submission" date="2018-01" db="EMBL/GenBank/DDBJ databases">
        <title>Draft genome sequence of Jiangella sp. GTF31.</title>
        <authorList>
            <person name="Sahin N."/>
            <person name="Ay H."/>
            <person name="Saygin H."/>
        </authorList>
    </citation>
    <scope>NUCLEOTIDE SEQUENCE [LARGE SCALE GENOMIC DNA]</scope>
    <source>
        <strain evidence="11 12">GTF31</strain>
    </source>
</reference>
<dbReference type="Gene3D" id="2.60.40.1180">
    <property type="entry name" value="Golgi alpha-mannosidase II"/>
    <property type="match status" value="1"/>
</dbReference>
<evidence type="ECO:0000256" key="6">
    <source>
        <dbReference type="ARBA" id="ARBA00022833"/>
    </source>
</evidence>
<evidence type="ECO:0000256" key="2">
    <source>
        <dbReference type="ARBA" id="ARBA00005940"/>
    </source>
</evidence>